<comment type="caution">
    <text evidence="2">The sequence shown here is derived from an EMBL/GenBank/DDBJ whole genome shotgun (WGS) entry which is preliminary data.</text>
</comment>
<evidence type="ECO:0000313" key="3">
    <source>
        <dbReference type="Proteomes" id="UP001472677"/>
    </source>
</evidence>
<sequence>MVSTLANLVTWLIFHTTAHCLVLLIHAFKLPGESLRGALEQLAGAIRACFEHFLELVVELTGSLVSSAFNLLIAVVASSASVSGEAFGTFVEQTRTSLHELFTELPEIAEGFSEMVSTVVTDLWHNCMQALGYVKENV</sequence>
<accession>A0ABR2D957</accession>
<keyword evidence="1" id="KW-1133">Transmembrane helix</keyword>
<evidence type="ECO:0000313" key="2">
    <source>
        <dbReference type="EMBL" id="KAK8532423.1"/>
    </source>
</evidence>
<reference evidence="2 3" key="1">
    <citation type="journal article" date="2024" name="G3 (Bethesda)">
        <title>Genome assembly of Hibiscus sabdariffa L. provides insights into metabolisms of medicinal natural products.</title>
        <authorList>
            <person name="Kim T."/>
        </authorList>
    </citation>
    <scope>NUCLEOTIDE SEQUENCE [LARGE SCALE GENOMIC DNA]</scope>
    <source>
        <strain evidence="2">TK-2024</strain>
        <tissue evidence="2">Old leaves</tissue>
    </source>
</reference>
<protein>
    <submittedName>
        <fullName evidence="2">Uncharacterized protein</fullName>
    </submittedName>
</protein>
<keyword evidence="1" id="KW-0472">Membrane</keyword>
<feature type="transmembrane region" description="Helical" evidence="1">
    <location>
        <begin position="6"/>
        <end position="28"/>
    </location>
</feature>
<evidence type="ECO:0000256" key="1">
    <source>
        <dbReference type="SAM" id="Phobius"/>
    </source>
</evidence>
<dbReference type="EMBL" id="JBBPBM010000034">
    <property type="protein sequence ID" value="KAK8532423.1"/>
    <property type="molecule type" value="Genomic_DNA"/>
</dbReference>
<gene>
    <name evidence="2" type="ORF">V6N12_053866</name>
</gene>
<keyword evidence="1" id="KW-0812">Transmembrane</keyword>
<dbReference type="Proteomes" id="UP001472677">
    <property type="component" value="Unassembled WGS sequence"/>
</dbReference>
<keyword evidence="3" id="KW-1185">Reference proteome</keyword>
<organism evidence="2 3">
    <name type="scientific">Hibiscus sabdariffa</name>
    <name type="common">roselle</name>
    <dbReference type="NCBI Taxonomy" id="183260"/>
    <lineage>
        <taxon>Eukaryota</taxon>
        <taxon>Viridiplantae</taxon>
        <taxon>Streptophyta</taxon>
        <taxon>Embryophyta</taxon>
        <taxon>Tracheophyta</taxon>
        <taxon>Spermatophyta</taxon>
        <taxon>Magnoliopsida</taxon>
        <taxon>eudicotyledons</taxon>
        <taxon>Gunneridae</taxon>
        <taxon>Pentapetalae</taxon>
        <taxon>rosids</taxon>
        <taxon>malvids</taxon>
        <taxon>Malvales</taxon>
        <taxon>Malvaceae</taxon>
        <taxon>Malvoideae</taxon>
        <taxon>Hibiscus</taxon>
    </lineage>
</organism>
<proteinExistence type="predicted"/>
<name>A0ABR2D957_9ROSI</name>